<dbReference type="InterPro" id="IPR023346">
    <property type="entry name" value="Lysozyme-like_dom_sf"/>
</dbReference>
<proteinExistence type="predicted"/>
<dbReference type="STRING" id="1229727.Ga0080559_TMP2532"/>
<dbReference type="AlphaFoldDB" id="A0A1U7D5E9"/>
<keyword evidence="3" id="KW-1185">Reference proteome</keyword>
<gene>
    <name evidence="2" type="ORF">Ga0080559_TMP2532</name>
</gene>
<evidence type="ECO:0000256" key="1">
    <source>
        <dbReference type="SAM" id="SignalP"/>
    </source>
</evidence>
<dbReference type="SUPFAM" id="SSF53955">
    <property type="entry name" value="Lysozyme-like"/>
    <property type="match status" value="1"/>
</dbReference>
<sequence length="239" mass="25952" precursor="true">MTRLLLPLSLGLALAPPAMGAEPLLSSRVARKPLLQQAQPLIPVRSGAGTSGASLFAGRAEGGLFSAVLEPTSLPHRIGGDSVNARIRDIIARAEAGPDGYDAVQHGARRRPPKRPTAMTLDEIFAWIAATPGQPHAIGRYQFIPDTLRMLVNRLGLDRRTRFTPGVQDRLADLLLLDAGLDDMRRGNITRRSFMHNLARIWAGLPTASGRSHYHGHAGNRATMTWARFESAMAPIFPH</sequence>
<evidence type="ECO:0000313" key="3">
    <source>
        <dbReference type="Proteomes" id="UP000186559"/>
    </source>
</evidence>
<organism evidence="2 3">
    <name type="scientific">Salipiger profundus</name>
    <dbReference type="NCBI Taxonomy" id="1229727"/>
    <lineage>
        <taxon>Bacteria</taxon>
        <taxon>Pseudomonadati</taxon>
        <taxon>Pseudomonadota</taxon>
        <taxon>Alphaproteobacteria</taxon>
        <taxon>Rhodobacterales</taxon>
        <taxon>Roseobacteraceae</taxon>
        <taxon>Salipiger</taxon>
    </lineage>
</organism>
<name>A0A1U7D5E9_9RHOB</name>
<protein>
    <recommendedName>
        <fullName evidence="4">Lysozyme</fullName>
    </recommendedName>
</protein>
<dbReference type="Gene3D" id="1.10.530.10">
    <property type="match status" value="1"/>
</dbReference>
<feature type="signal peptide" evidence="1">
    <location>
        <begin position="1"/>
        <end position="20"/>
    </location>
</feature>
<dbReference type="EMBL" id="CP014796">
    <property type="protein sequence ID" value="APX23328.1"/>
    <property type="molecule type" value="Genomic_DNA"/>
</dbReference>
<feature type="chain" id="PRO_5010523335" description="Lysozyme" evidence="1">
    <location>
        <begin position="21"/>
        <end position="239"/>
    </location>
</feature>
<keyword evidence="1" id="KW-0732">Signal</keyword>
<dbReference type="Proteomes" id="UP000186559">
    <property type="component" value="Chromosome"/>
</dbReference>
<dbReference type="OrthoDB" id="7851400at2"/>
<dbReference type="RefSeq" id="WP_076623419.1">
    <property type="nucleotide sequence ID" value="NZ_BMEW01000013.1"/>
</dbReference>
<evidence type="ECO:0000313" key="2">
    <source>
        <dbReference type="EMBL" id="APX23328.1"/>
    </source>
</evidence>
<evidence type="ECO:0008006" key="4">
    <source>
        <dbReference type="Google" id="ProtNLM"/>
    </source>
</evidence>
<reference evidence="2 3" key="1">
    <citation type="submission" date="2016-03" db="EMBL/GenBank/DDBJ databases">
        <title>Deep-sea bacteria in the southern Pacific.</title>
        <authorList>
            <person name="Tang K."/>
        </authorList>
    </citation>
    <scope>NUCLEOTIDE SEQUENCE [LARGE SCALE GENOMIC DNA]</scope>
    <source>
        <strain evidence="2 3">JLT2016</strain>
    </source>
</reference>
<dbReference type="KEGG" id="tpro:Ga0080559_TMP2532"/>
<accession>A0A1U7D5E9</accession>